<comment type="subcellular location">
    <subcellularLocation>
        <location evidence="1">Membrane</location>
        <topology evidence="1">Multi-pass membrane protein</topology>
    </subcellularLocation>
</comment>
<gene>
    <name evidence="8" type="ORF">ENT82_03490</name>
    <name evidence="7" type="ORF">ENU43_06485</name>
</gene>
<evidence type="ECO:0000256" key="5">
    <source>
        <dbReference type="SAM" id="Phobius"/>
    </source>
</evidence>
<accession>A0A7C4E0Z2</accession>
<dbReference type="GO" id="GO:0016020">
    <property type="term" value="C:membrane"/>
    <property type="evidence" value="ECO:0007669"/>
    <property type="project" value="UniProtKB-SubCell"/>
</dbReference>
<evidence type="ECO:0000313" key="8">
    <source>
        <dbReference type="EMBL" id="HGN90178.1"/>
    </source>
</evidence>
<organism evidence="8">
    <name type="scientific">Caldiarchaeum subterraneum</name>
    <dbReference type="NCBI Taxonomy" id="311458"/>
    <lineage>
        <taxon>Archaea</taxon>
        <taxon>Nitrososphaerota</taxon>
        <taxon>Candidatus Caldarchaeales</taxon>
        <taxon>Candidatus Caldarchaeaceae</taxon>
        <taxon>Candidatus Caldarchaeum</taxon>
    </lineage>
</organism>
<dbReference type="Pfam" id="PF10604">
    <property type="entry name" value="Polyketide_cyc2"/>
    <property type="match status" value="1"/>
</dbReference>
<evidence type="ECO:0000313" key="7">
    <source>
        <dbReference type="EMBL" id="HGL41293.1"/>
    </source>
</evidence>
<dbReference type="Gene3D" id="3.30.530.20">
    <property type="match status" value="1"/>
</dbReference>
<feature type="domain" description="Peptidase M50" evidence="6">
    <location>
        <begin position="183"/>
        <end position="279"/>
    </location>
</feature>
<dbReference type="EMBL" id="DTAD01000034">
    <property type="protein sequence ID" value="HGN90178.1"/>
    <property type="molecule type" value="Genomic_DNA"/>
</dbReference>
<dbReference type="GO" id="GO:0006508">
    <property type="term" value="P:proteolysis"/>
    <property type="evidence" value="ECO:0007669"/>
    <property type="project" value="InterPro"/>
</dbReference>
<reference evidence="8" key="1">
    <citation type="journal article" date="2020" name="mSystems">
        <title>Genome- and Community-Level Interaction Insights into Carbon Utilization and Element Cycling Functions of Hydrothermarchaeota in Hydrothermal Sediment.</title>
        <authorList>
            <person name="Zhou Z."/>
            <person name="Liu Y."/>
            <person name="Xu W."/>
            <person name="Pan J."/>
            <person name="Luo Z.H."/>
            <person name="Li M."/>
        </authorList>
    </citation>
    <scope>NUCLEOTIDE SEQUENCE [LARGE SCALE GENOMIC DNA]</scope>
    <source>
        <strain evidence="8">SpSt-613</strain>
        <strain evidence="7">SpSt-669</strain>
    </source>
</reference>
<feature type="transmembrane region" description="Helical" evidence="5">
    <location>
        <begin position="178"/>
        <end position="200"/>
    </location>
</feature>
<name>A0A7C4E0Z2_CALS0</name>
<dbReference type="InterPro" id="IPR008915">
    <property type="entry name" value="Peptidase_M50"/>
</dbReference>
<dbReference type="Pfam" id="PF02163">
    <property type="entry name" value="Peptidase_M50"/>
    <property type="match status" value="1"/>
</dbReference>
<proteinExistence type="predicted"/>
<keyword evidence="3 5" id="KW-1133">Transmembrane helix</keyword>
<evidence type="ECO:0000256" key="1">
    <source>
        <dbReference type="ARBA" id="ARBA00004141"/>
    </source>
</evidence>
<dbReference type="SUPFAM" id="SSF55961">
    <property type="entry name" value="Bet v1-like"/>
    <property type="match status" value="1"/>
</dbReference>
<dbReference type="EMBL" id="DTCM01000079">
    <property type="protein sequence ID" value="HGL41293.1"/>
    <property type="molecule type" value="Genomic_DNA"/>
</dbReference>
<evidence type="ECO:0000256" key="2">
    <source>
        <dbReference type="ARBA" id="ARBA00022692"/>
    </source>
</evidence>
<feature type="transmembrane region" description="Helical" evidence="5">
    <location>
        <begin position="281"/>
        <end position="301"/>
    </location>
</feature>
<feature type="transmembrane region" description="Helical" evidence="5">
    <location>
        <begin position="251"/>
        <end position="275"/>
    </location>
</feature>
<sequence>MKWVFRFEYVVPRPVEEVYGFFRTVENMGKVWPMELGMKLVSWDKDVYTVSFRLLGQRYQTRFRIIERSTTEQYHETLDFPFGKLYHTIITTPADGGTKIVEDMVLESSNPFAGRFFKKILTYRHEAIKHSLGAGEKPDYKDPFKISLAAGNLISVLGTAAAYILLWLQPLQIPGGRLVTGLISFLLLWFFTHDLAHYVVGKLAGIRFSNYYIGLSNIVRLNILPKPFKTLPVALGIKIDRANTRASPRGYAAMYAAGPIASMLFPLTVPIIMLSSNPNSLAAQILLLIAIANIIFTSIFSPKAGCIAKARKALRNNVLDIRNKASGDK</sequence>
<keyword evidence="4 5" id="KW-0472">Membrane</keyword>
<feature type="transmembrane region" description="Helical" evidence="5">
    <location>
        <begin position="146"/>
        <end position="166"/>
    </location>
</feature>
<dbReference type="CDD" id="cd07812">
    <property type="entry name" value="SRPBCC"/>
    <property type="match status" value="1"/>
</dbReference>
<evidence type="ECO:0000256" key="3">
    <source>
        <dbReference type="ARBA" id="ARBA00022989"/>
    </source>
</evidence>
<dbReference type="InterPro" id="IPR023393">
    <property type="entry name" value="START-like_dom_sf"/>
</dbReference>
<protein>
    <recommendedName>
        <fullName evidence="6">Peptidase M50 domain-containing protein</fullName>
    </recommendedName>
</protein>
<comment type="caution">
    <text evidence="8">The sequence shown here is derived from an EMBL/GenBank/DDBJ whole genome shotgun (WGS) entry which is preliminary data.</text>
</comment>
<dbReference type="AlphaFoldDB" id="A0A7C4E0Z2"/>
<evidence type="ECO:0000259" key="6">
    <source>
        <dbReference type="Pfam" id="PF02163"/>
    </source>
</evidence>
<keyword evidence="2 5" id="KW-0812">Transmembrane</keyword>
<evidence type="ECO:0000256" key="4">
    <source>
        <dbReference type="ARBA" id="ARBA00023136"/>
    </source>
</evidence>
<dbReference type="InterPro" id="IPR019587">
    <property type="entry name" value="Polyketide_cyclase/dehydratase"/>
</dbReference>